<evidence type="ECO:0000259" key="4">
    <source>
        <dbReference type="PROSITE" id="PS50893"/>
    </source>
</evidence>
<dbReference type="SUPFAM" id="SSF52540">
    <property type="entry name" value="P-loop containing nucleoside triphosphate hydrolases"/>
    <property type="match status" value="1"/>
</dbReference>
<keyword evidence="1" id="KW-0813">Transport</keyword>
<evidence type="ECO:0000313" key="5">
    <source>
        <dbReference type="EMBL" id="KKW23116.1"/>
    </source>
</evidence>
<sequence length="332" mass="37354">MSIFHNGGSAEEAQHFDMVTKKDMVLNPKDHLLHIENVRKVYAGRDGAKTVLDNVDLRVSAGEFVALVGPSGCGKSTLLRLILGSERPTSGALYLDGEPIGFPDPTRGIVYQKYGLFPNRTALENVLMPHKLKLSFSEWQKRKKELIGQAEHYLEIAQLIEHKDKYPKELSGGQQQRTAVMQQLINDPKVLLMDEPFGALDPGSRERMQVFLLNIWEKTGKTIFFVTHDLEEAVFLATRVVVLSQYYTDDRTDLKVRGSCIKCDIKTGTVGQAQSTKSKLDPKFTATIEHLRDVGFKPDHLHHVREFDLTHADSFHTVTPEEVNGLACDFPK</sequence>
<dbReference type="AlphaFoldDB" id="A0A0G1WWM5"/>
<dbReference type="InterPro" id="IPR027417">
    <property type="entry name" value="P-loop_NTPase"/>
</dbReference>
<dbReference type="EMBL" id="LCQW01000028">
    <property type="protein sequence ID" value="KKW23116.1"/>
    <property type="molecule type" value="Genomic_DNA"/>
</dbReference>
<keyword evidence="2" id="KW-0547">Nucleotide-binding</keyword>
<organism evidence="5 6">
    <name type="scientific">Candidatus Kaiserbacteria bacterium GW2011_GWA2_52_12</name>
    <dbReference type="NCBI Taxonomy" id="1618671"/>
    <lineage>
        <taxon>Bacteria</taxon>
        <taxon>Candidatus Kaiseribacteriota</taxon>
    </lineage>
</organism>
<protein>
    <submittedName>
        <fullName evidence="5">ABC transporter related protein</fullName>
    </submittedName>
</protein>
<feature type="domain" description="ABC transporter" evidence="4">
    <location>
        <begin position="33"/>
        <end position="270"/>
    </location>
</feature>
<gene>
    <name evidence="5" type="ORF">UY67_C0028G0006</name>
</gene>
<evidence type="ECO:0000256" key="1">
    <source>
        <dbReference type="ARBA" id="ARBA00022448"/>
    </source>
</evidence>
<evidence type="ECO:0000256" key="3">
    <source>
        <dbReference type="ARBA" id="ARBA00022840"/>
    </source>
</evidence>
<dbReference type="Gene3D" id="3.40.50.300">
    <property type="entry name" value="P-loop containing nucleotide triphosphate hydrolases"/>
    <property type="match status" value="1"/>
</dbReference>
<dbReference type="GO" id="GO:0005524">
    <property type="term" value="F:ATP binding"/>
    <property type="evidence" value="ECO:0007669"/>
    <property type="project" value="UniProtKB-KW"/>
</dbReference>
<evidence type="ECO:0000256" key="2">
    <source>
        <dbReference type="ARBA" id="ARBA00022741"/>
    </source>
</evidence>
<dbReference type="PANTHER" id="PTHR42788">
    <property type="entry name" value="TAURINE IMPORT ATP-BINDING PROTEIN-RELATED"/>
    <property type="match status" value="1"/>
</dbReference>
<dbReference type="Proteomes" id="UP000034273">
    <property type="component" value="Unassembled WGS sequence"/>
</dbReference>
<dbReference type="CDD" id="cd03293">
    <property type="entry name" value="ABC_NrtD_SsuB_transporters"/>
    <property type="match status" value="1"/>
</dbReference>
<dbReference type="PATRIC" id="fig|1618671.3.peg.842"/>
<name>A0A0G1WWM5_9BACT</name>
<dbReference type="InterPro" id="IPR003593">
    <property type="entry name" value="AAA+_ATPase"/>
</dbReference>
<dbReference type="STRING" id="1618671.UY67_C0028G0006"/>
<keyword evidence="3" id="KW-0067">ATP-binding</keyword>
<dbReference type="PANTHER" id="PTHR42788:SF13">
    <property type="entry name" value="ALIPHATIC SULFONATES IMPORT ATP-BINDING PROTEIN SSUB"/>
    <property type="match status" value="1"/>
</dbReference>
<reference evidence="5 6" key="1">
    <citation type="journal article" date="2015" name="Nature">
        <title>rRNA introns, odd ribosomes, and small enigmatic genomes across a large radiation of phyla.</title>
        <authorList>
            <person name="Brown C.T."/>
            <person name="Hug L.A."/>
            <person name="Thomas B.C."/>
            <person name="Sharon I."/>
            <person name="Castelle C.J."/>
            <person name="Singh A."/>
            <person name="Wilkins M.J."/>
            <person name="Williams K.H."/>
            <person name="Banfield J.F."/>
        </authorList>
    </citation>
    <scope>NUCLEOTIDE SEQUENCE [LARGE SCALE GENOMIC DNA]</scope>
</reference>
<dbReference type="GO" id="GO:0016887">
    <property type="term" value="F:ATP hydrolysis activity"/>
    <property type="evidence" value="ECO:0007669"/>
    <property type="project" value="InterPro"/>
</dbReference>
<dbReference type="PROSITE" id="PS50893">
    <property type="entry name" value="ABC_TRANSPORTER_2"/>
    <property type="match status" value="1"/>
</dbReference>
<dbReference type="SMART" id="SM00382">
    <property type="entry name" value="AAA"/>
    <property type="match status" value="1"/>
</dbReference>
<proteinExistence type="predicted"/>
<dbReference type="Pfam" id="PF00005">
    <property type="entry name" value="ABC_tran"/>
    <property type="match status" value="1"/>
</dbReference>
<dbReference type="InterPro" id="IPR050166">
    <property type="entry name" value="ABC_transporter_ATP-bind"/>
</dbReference>
<accession>A0A0G1WWM5</accession>
<evidence type="ECO:0000313" key="6">
    <source>
        <dbReference type="Proteomes" id="UP000034273"/>
    </source>
</evidence>
<dbReference type="InterPro" id="IPR003439">
    <property type="entry name" value="ABC_transporter-like_ATP-bd"/>
</dbReference>
<comment type="caution">
    <text evidence="5">The sequence shown here is derived from an EMBL/GenBank/DDBJ whole genome shotgun (WGS) entry which is preliminary data.</text>
</comment>